<gene>
    <name evidence="7" type="ORF">IW19_01100</name>
</gene>
<organism evidence="7 8">
    <name type="scientific">Flavobacterium reichenbachii</name>
    <dbReference type="NCBI Taxonomy" id="362418"/>
    <lineage>
        <taxon>Bacteria</taxon>
        <taxon>Pseudomonadati</taxon>
        <taxon>Bacteroidota</taxon>
        <taxon>Flavobacteriia</taxon>
        <taxon>Flavobacteriales</taxon>
        <taxon>Flavobacteriaceae</taxon>
        <taxon>Flavobacterium</taxon>
    </lineage>
</organism>
<dbReference type="GO" id="GO:0000160">
    <property type="term" value="P:phosphorelay signal transduction system"/>
    <property type="evidence" value="ECO:0007669"/>
    <property type="project" value="UniProtKB-KW"/>
</dbReference>
<keyword evidence="4 7" id="KW-0418">Kinase</keyword>
<dbReference type="OrthoDB" id="943406at2"/>
<reference evidence="7 8" key="1">
    <citation type="submission" date="2014-07" db="EMBL/GenBank/DDBJ databases">
        <title>Genome of Flavobacterium reichenbachii LMG 25512.</title>
        <authorList>
            <person name="Stropko S.J."/>
            <person name="Pipes S.E."/>
            <person name="Newman J.D."/>
        </authorList>
    </citation>
    <scope>NUCLEOTIDE SEQUENCE [LARGE SCALE GENOMIC DNA]</scope>
    <source>
        <strain evidence="7 8">LMG 25512</strain>
    </source>
</reference>
<sequence>MLRSPFFCFFIFLSMLSCKEEPAVIVNKKALKKEALNFREKGILSIENKKFNVAFYNFNKSKITFDVLKDSANVVYNLIQMAYIQQINGDYYGSKETLTEALPYITKKNVYSASINNFFGIADKELSIYDDAIYYYKEALKDCTDIISKQNPLNNIAAVYINQKKYDKAIVILDSLLNQKTLNDKSLAATKARIQDNLGYAYFKKGLNQRGLLLMNESLSIRNQIDDVYGSIESNLHLSDYHAATDSKKSNQHALEAYNTATKLNSIDERLKALKFLISNNFNNQGTKYAQKYITLNDSIIKIRNNYKNKFAKIKYDSKKEKDENQKLRLEKAENLLVIQTAKYQRIFLILGIISLFSLVAYLIKRHKTKTRLVEIQTAYATETRIAKDIHDGLANDVFNAITFTQTQPLTTENSKKTLLQNLDHIYSRVRGISRENSNIDTGPNYAASLKEMLSTYNSTNTNVIINNIEKINWDNIEDEKKVALQRVLQELMVNMKKHSASSLVVLKFDTNSKSLLIDYSDNGKGCEKKQIIKNGLQNMENRILAIKGTITFDTEPDKGFKVKITLPK</sequence>
<keyword evidence="6" id="KW-1133">Transmembrane helix</keyword>
<evidence type="ECO:0000256" key="3">
    <source>
        <dbReference type="ARBA" id="ARBA00022679"/>
    </source>
</evidence>
<protein>
    <recommendedName>
        <fullName evidence="2">histidine kinase</fullName>
        <ecNumber evidence="2">2.7.13.3</ecNumber>
    </recommendedName>
</protein>
<comment type="catalytic activity">
    <reaction evidence="1">
        <text>ATP + protein L-histidine = ADP + protein N-phospho-L-histidine.</text>
        <dbReference type="EC" id="2.7.13.3"/>
    </reaction>
</comment>
<dbReference type="CDD" id="cd16917">
    <property type="entry name" value="HATPase_UhpB-NarQ-NarX-like"/>
    <property type="match status" value="1"/>
</dbReference>
<evidence type="ECO:0000313" key="7">
    <source>
        <dbReference type="EMBL" id="KFF04203.1"/>
    </source>
</evidence>
<name>A0A085ZID9_9FLAO</name>
<dbReference type="GO" id="GO:0004673">
    <property type="term" value="F:protein histidine kinase activity"/>
    <property type="evidence" value="ECO:0007669"/>
    <property type="project" value="UniProtKB-EC"/>
</dbReference>
<evidence type="ECO:0000256" key="6">
    <source>
        <dbReference type="SAM" id="Phobius"/>
    </source>
</evidence>
<keyword evidence="6" id="KW-0812">Transmembrane</keyword>
<keyword evidence="8" id="KW-1185">Reference proteome</keyword>
<proteinExistence type="predicted"/>
<evidence type="ECO:0000256" key="1">
    <source>
        <dbReference type="ARBA" id="ARBA00000085"/>
    </source>
</evidence>
<dbReference type="PANTHER" id="PTHR24421:SF10">
    <property type="entry name" value="NITRATE_NITRITE SENSOR PROTEIN NARQ"/>
    <property type="match status" value="1"/>
</dbReference>
<dbReference type="PROSITE" id="PS51257">
    <property type="entry name" value="PROKAR_LIPOPROTEIN"/>
    <property type="match status" value="1"/>
</dbReference>
<keyword evidence="6" id="KW-0472">Membrane</keyword>
<keyword evidence="5" id="KW-0902">Two-component regulatory system</keyword>
<evidence type="ECO:0000256" key="2">
    <source>
        <dbReference type="ARBA" id="ARBA00012438"/>
    </source>
</evidence>
<dbReference type="AlphaFoldDB" id="A0A085ZID9"/>
<dbReference type="InterPro" id="IPR036890">
    <property type="entry name" value="HATPase_C_sf"/>
</dbReference>
<dbReference type="EC" id="2.7.13.3" evidence="2"/>
<dbReference type="Proteomes" id="UP000028715">
    <property type="component" value="Unassembled WGS sequence"/>
</dbReference>
<dbReference type="SUPFAM" id="SSF55874">
    <property type="entry name" value="ATPase domain of HSP90 chaperone/DNA topoisomerase II/histidine kinase"/>
    <property type="match status" value="1"/>
</dbReference>
<dbReference type="Gene3D" id="1.25.40.10">
    <property type="entry name" value="Tetratricopeptide repeat domain"/>
    <property type="match status" value="1"/>
</dbReference>
<evidence type="ECO:0000256" key="5">
    <source>
        <dbReference type="ARBA" id="ARBA00023012"/>
    </source>
</evidence>
<dbReference type="STRING" id="362418.IW19_01100"/>
<evidence type="ECO:0000256" key="4">
    <source>
        <dbReference type="ARBA" id="ARBA00022777"/>
    </source>
</evidence>
<dbReference type="SUPFAM" id="SSF48452">
    <property type="entry name" value="TPR-like"/>
    <property type="match status" value="1"/>
</dbReference>
<dbReference type="EMBL" id="JPRL01000001">
    <property type="protein sequence ID" value="KFF04203.1"/>
    <property type="molecule type" value="Genomic_DNA"/>
</dbReference>
<dbReference type="InterPro" id="IPR050482">
    <property type="entry name" value="Sensor_HK_TwoCompSys"/>
</dbReference>
<dbReference type="PANTHER" id="PTHR24421">
    <property type="entry name" value="NITRATE/NITRITE SENSOR PROTEIN NARX-RELATED"/>
    <property type="match status" value="1"/>
</dbReference>
<comment type="caution">
    <text evidence="7">The sequence shown here is derived from an EMBL/GenBank/DDBJ whole genome shotgun (WGS) entry which is preliminary data.</text>
</comment>
<keyword evidence="3" id="KW-0808">Transferase</keyword>
<feature type="transmembrane region" description="Helical" evidence="6">
    <location>
        <begin position="347"/>
        <end position="364"/>
    </location>
</feature>
<dbReference type="InterPro" id="IPR011990">
    <property type="entry name" value="TPR-like_helical_dom_sf"/>
</dbReference>
<dbReference type="Gene3D" id="3.30.565.10">
    <property type="entry name" value="Histidine kinase-like ATPase, C-terminal domain"/>
    <property type="match status" value="1"/>
</dbReference>
<dbReference type="eggNOG" id="COG4585">
    <property type="taxonomic scope" value="Bacteria"/>
</dbReference>
<accession>A0A085ZID9</accession>
<evidence type="ECO:0000313" key="8">
    <source>
        <dbReference type="Proteomes" id="UP000028715"/>
    </source>
</evidence>